<dbReference type="PROSITE" id="PS00136">
    <property type="entry name" value="SUBTILASE_ASP"/>
    <property type="match status" value="1"/>
</dbReference>
<evidence type="ECO:0000313" key="8">
    <source>
        <dbReference type="EMBL" id="KTC77065.1"/>
    </source>
</evidence>
<dbReference type="GO" id="GO:0004252">
    <property type="term" value="F:serine-type endopeptidase activity"/>
    <property type="evidence" value="ECO:0007669"/>
    <property type="project" value="UniProtKB-UniRule"/>
</dbReference>
<dbReference type="InterPro" id="IPR023828">
    <property type="entry name" value="Peptidase_S8_Ser-AS"/>
</dbReference>
<dbReference type="PANTHER" id="PTHR43806">
    <property type="entry name" value="PEPTIDASE S8"/>
    <property type="match status" value="1"/>
</dbReference>
<dbReference type="InterPro" id="IPR022398">
    <property type="entry name" value="Peptidase_S8_His-AS"/>
</dbReference>
<protein>
    <submittedName>
        <fullName evidence="8">Serine metalloprotease</fullName>
    </submittedName>
</protein>
<dbReference type="EMBL" id="LNXV01000036">
    <property type="protein sequence ID" value="KTC77065.1"/>
    <property type="molecule type" value="Genomic_DNA"/>
</dbReference>
<dbReference type="SUPFAM" id="SSF52743">
    <property type="entry name" value="Subtilisin-like"/>
    <property type="match status" value="1"/>
</dbReference>
<evidence type="ECO:0000256" key="1">
    <source>
        <dbReference type="ARBA" id="ARBA00011073"/>
    </source>
</evidence>
<dbReference type="PROSITE" id="PS00137">
    <property type="entry name" value="SUBTILASE_HIS"/>
    <property type="match status" value="1"/>
</dbReference>
<evidence type="ECO:0000256" key="5">
    <source>
        <dbReference type="PROSITE-ProRule" id="PRU01240"/>
    </source>
</evidence>
<feature type="active site" description="Charge relay system" evidence="5">
    <location>
        <position position="165"/>
    </location>
</feature>
<dbReference type="STRING" id="29422.Lbru_3172"/>
<comment type="caution">
    <text evidence="8">The sequence shown here is derived from an EMBL/GenBank/DDBJ whole genome shotgun (WGS) entry which is preliminary data.</text>
</comment>
<dbReference type="Gene3D" id="3.40.50.200">
    <property type="entry name" value="Peptidase S8/S53 domain"/>
    <property type="match status" value="1"/>
</dbReference>
<dbReference type="PANTHER" id="PTHR43806:SF11">
    <property type="entry name" value="CEREVISIN-RELATED"/>
    <property type="match status" value="1"/>
</dbReference>
<dbReference type="PROSITE" id="PS51892">
    <property type="entry name" value="SUBTILASE"/>
    <property type="match status" value="1"/>
</dbReference>
<accession>A0A0W0S1Q5</accession>
<name>A0A0W0S1Q5_9GAMM</name>
<feature type="active site" description="Charge relay system" evidence="5">
    <location>
        <position position="390"/>
    </location>
</feature>
<dbReference type="InterPro" id="IPR000209">
    <property type="entry name" value="Peptidase_S8/S53_dom"/>
</dbReference>
<dbReference type="AlphaFoldDB" id="A0A0W0S1Q5"/>
<evidence type="ECO:0000256" key="3">
    <source>
        <dbReference type="ARBA" id="ARBA00022801"/>
    </source>
</evidence>
<feature type="active site" description="Charge relay system" evidence="5">
    <location>
        <position position="206"/>
    </location>
</feature>
<comment type="similarity">
    <text evidence="1 5 6">Belongs to the peptidase S8 family.</text>
</comment>
<dbReference type="OrthoDB" id="9790784at2"/>
<proteinExistence type="inferred from homology"/>
<dbReference type="GO" id="GO:0006508">
    <property type="term" value="P:proteolysis"/>
    <property type="evidence" value="ECO:0007669"/>
    <property type="project" value="UniProtKB-KW"/>
</dbReference>
<feature type="domain" description="Peptidase S8/S53" evidence="7">
    <location>
        <begin position="157"/>
        <end position="427"/>
    </location>
</feature>
<dbReference type="InterPro" id="IPR050131">
    <property type="entry name" value="Peptidase_S8_subtilisin-like"/>
</dbReference>
<keyword evidence="3 5" id="KW-0378">Hydrolase</keyword>
<evidence type="ECO:0000256" key="4">
    <source>
        <dbReference type="ARBA" id="ARBA00022825"/>
    </source>
</evidence>
<dbReference type="Pfam" id="PF00082">
    <property type="entry name" value="Peptidase_S8"/>
    <property type="match status" value="1"/>
</dbReference>
<sequence>MRYKSLIGLIFLTFTSMAIADEGIRLIVKYKEQLSLLTLKAQLRSVSGLPLQSLTPMAGGAYSLIYKTSGMKNNNDKKMLLAKILSDLRSNPKIAYALEDRVGYFKPLPKLVDETSSTLLSHESQWDEFSSPGGVMLESAAGRRDGAWAYTTGKASKSIVVAVLDTGVALNSSLVNNLVKDQQGNVWGWNFAANNRDISDETGSYHGTHVAGTIAGYGDVMTGMGEELKVLAIKIPDASGMFYESQVVNAIYWAVGGEVPGVPVNPHPAKVLNMSFGVDERPGKEIDHCDEALQEALFYAREKGAVVAVAAGNDNHWEHYNAPAVCNSTIKVASTGPAGLRAYYSNYGPSVSFAAPGGDLRYGRKGGILSTVKPGGGYQNSGFDFYQGTSMASPHVAGVAGLIFAVSDGYITPEKVEQILYATTHNFGQTSDENNSCIGKKPCGHGILDAENAVKAAMANYDLILTMPKAKELALTSCGQEAYQPNAIVVNKGKVHWIPVKKACESQLAYTQPKLTQTKTGQIIANFGFVSYKLDASSLQKCEVIGFDGIGCYF</sequence>
<dbReference type="PRINTS" id="PR00723">
    <property type="entry name" value="SUBTILISIN"/>
</dbReference>
<dbReference type="InterPro" id="IPR036852">
    <property type="entry name" value="Peptidase_S8/S53_dom_sf"/>
</dbReference>
<evidence type="ECO:0000313" key="9">
    <source>
        <dbReference type="Proteomes" id="UP000054742"/>
    </source>
</evidence>
<dbReference type="InterPro" id="IPR023827">
    <property type="entry name" value="Peptidase_S8_Asp-AS"/>
</dbReference>
<dbReference type="PATRIC" id="fig|29422.6.peg.3351"/>
<dbReference type="InterPro" id="IPR015500">
    <property type="entry name" value="Peptidase_S8_subtilisin-rel"/>
</dbReference>
<organism evidence="8 9">
    <name type="scientific">Legionella brunensis</name>
    <dbReference type="NCBI Taxonomy" id="29422"/>
    <lineage>
        <taxon>Bacteria</taxon>
        <taxon>Pseudomonadati</taxon>
        <taxon>Pseudomonadota</taxon>
        <taxon>Gammaproteobacteria</taxon>
        <taxon>Legionellales</taxon>
        <taxon>Legionellaceae</taxon>
        <taxon>Legionella</taxon>
    </lineage>
</organism>
<dbReference type="GO" id="GO:0008237">
    <property type="term" value="F:metallopeptidase activity"/>
    <property type="evidence" value="ECO:0007669"/>
    <property type="project" value="UniProtKB-KW"/>
</dbReference>
<reference evidence="8 9" key="1">
    <citation type="submission" date="2015-11" db="EMBL/GenBank/DDBJ databases">
        <title>Genomic analysis of 38 Legionella species identifies large and diverse effector repertoires.</title>
        <authorList>
            <person name="Burstein D."/>
            <person name="Amaro F."/>
            <person name="Zusman T."/>
            <person name="Lifshitz Z."/>
            <person name="Cohen O."/>
            <person name="Gilbert J.A."/>
            <person name="Pupko T."/>
            <person name="Shuman H.A."/>
            <person name="Segal G."/>
        </authorList>
    </citation>
    <scope>NUCLEOTIDE SEQUENCE [LARGE SCALE GENOMIC DNA]</scope>
    <source>
        <strain evidence="8 9">ATCC 43878</strain>
    </source>
</reference>
<keyword evidence="8" id="KW-0482">Metalloprotease</keyword>
<keyword evidence="4 5" id="KW-0720">Serine protease</keyword>
<keyword evidence="9" id="KW-1185">Reference proteome</keyword>
<evidence type="ECO:0000256" key="6">
    <source>
        <dbReference type="RuleBase" id="RU003355"/>
    </source>
</evidence>
<dbReference type="Proteomes" id="UP000054742">
    <property type="component" value="Unassembled WGS sequence"/>
</dbReference>
<keyword evidence="2 5" id="KW-0645">Protease</keyword>
<dbReference type="RefSeq" id="WP_058443113.1">
    <property type="nucleotide sequence ID" value="NZ_CAAAHU010000008.1"/>
</dbReference>
<evidence type="ECO:0000256" key="2">
    <source>
        <dbReference type="ARBA" id="ARBA00022670"/>
    </source>
</evidence>
<dbReference type="PROSITE" id="PS00138">
    <property type="entry name" value="SUBTILASE_SER"/>
    <property type="match status" value="1"/>
</dbReference>
<evidence type="ECO:0000259" key="7">
    <source>
        <dbReference type="Pfam" id="PF00082"/>
    </source>
</evidence>
<gene>
    <name evidence="8" type="ORF">Lbru_3172</name>
</gene>